<dbReference type="PIRSF" id="PIRSF015617">
    <property type="entry name" value="Adensltrnsf_CobA"/>
    <property type="match status" value="1"/>
</dbReference>
<comment type="pathway">
    <text evidence="1 8">Cofactor biosynthesis; adenosylcobalamin biosynthesis; adenosylcobalamin from cob(II)yrinate a,c-diamide: step 2/7.</text>
</comment>
<dbReference type="EC" id="2.5.1.17" evidence="3 8"/>
<dbReference type="Proteomes" id="UP000332515">
    <property type="component" value="Unassembled WGS sequence"/>
</dbReference>
<dbReference type="GO" id="GO:0005524">
    <property type="term" value="F:ATP binding"/>
    <property type="evidence" value="ECO:0007669"/>
    <property type="project" value="UniProtKB-UniRule"/>
</dbReference>
<evidence type="ECO:0000256" key="7">
    <source>
        <dbReference type="ARBA" id="ARBA00048692"/>
    </source>
</evidence>
<comment type="caution">
    <text evidence="10">The sequence shown here is derived from an EMBL/GenBank/DDBJ whole genome shotgun (WGS) entry which is preliminary data.</text>
</comment>
<keyword evidence="8 10" id="KW-0808">Transferase</keyword>
<dbReference type="Pfam" id="PF12557">
    <property type="entry name" value="Co_AT_N"/>
    <property type="match status" value="1"/>
</dbReference>
<gene>
    <name evidence="10" type="primary">cobO</name>
    <name evidence="10" type="ORF">F0357_00560</name>
</gene>
<dbReference type="Gene3D" id="3.40.50.300">
    <property type="entry name" value="P-loop containing nucleotide triphosphate hydrolases"/>
    <property type="match status" value="1"/>
</dbReference>
<evidence type="ECO:0000313" key="11">
    <source>
        <dbReference type="Proteomes" id="UP000332515"/>
    </source>
</evidence>
<dbReference type="UniPathway" id="UPA00148">
    <property type="reaction ID" value="UER00233"/>
</dbReference>
<keyword evidence="8" id="KW-0963">Cytoplasm</keyword>
<dbReference type="RefSeq" id="WP_153477591.1">
    <property type="nucleotide sequence ID" value="NZ_VWNA01000001.1"/>
</dbReference>
<keyword evidence="11" id="KW-1185">Reference proteome</keyword>
<evidence type="ECO:0000256" key="4">
    <source>
        <dbReference type="ARBA" id="ARBA00023244"/>
    </source>
</evidence>
<feature type="domain" description="Cob(I)alamin adenosyltransferase N-terminal" evidence="9">
    <location>
        <begin position="4"/>
        <end position="28"/>
    </location>
</feature>
<evidence type="ECO:0000256" key="1">
    <source>
        <dbReference type="ARBA" id="ARBA00005121"/>
    </source>
</evidence>
<comment type="similarity">
    <text evidence="2 8">Belongs to the Cob(I)alamin adenosyltransferase family.</text>
</comment>
<dbReference type="GO" id="GO:0006779">
    <property type="term" value="P:porphyrin-containing compound biosynthetic process"/>
    <property type="evidence" value="ECO:0007669"/>
    <property type="project" value="UniProtKB-UniRule"/>
</dbReference>
<comment type="subcellular location">
    <subcellularLocation>
        <location evidence="8">Cytoplasm</location>
    </subcellularLocation>
</comment>
<organism evidence="10 11">
    <name type="scientific">Segnochrobactrum spirostomi</name>
    <dbReference type="NCBI Taxonomy" id="2608987"/>
    <lineage>
        <taxon>Bacteria</taxon>
        <taxon>Pseudomonadati</taxon>
        <taxon>Pseudomonadota</taxon>
        <taxon>Alphaproteobacteria</taxon>
        <taxon>Hyphomicrobiales</taxon>
        <taxon>Segnochrobactraceae</taxon>
        <taxon>Segnochrobactrum</taxon>
    </lineage>
</organism>
<dbReference type="InterPro" id="IPR025826">
    <property type="entry name" value="Co_AT_N_dom"/>
</dbReference>
<dbReference type="SUPFAM" id="SSF52540">
    <property type="entry name" value="P-loop containing nucleoside triphosphate hydrolases"/>
    <property type="match status" value="1"/>
</dbReference>
<dbReference type="GO" id="GO:0009236">
    <property type="term" value="P:cobalamin biosynthetic process"/>
    <property type="evidence" value="ECO:0007669"/>
    <property type="project" value="UniProtKB-UniRule"/>
</dbReference>
<dbReference type="CDD" id="cd00561">
    <property type="entry name" value="CobA_ACA"/>
    <property type="match status" value="1"/>
</dbReference>
<protein>
    <recommendedName>
        <fullName evidence="3 8">Corrinoid adenosyltransferase</fullName>
        <ecNumber evidence="3 8">2.5.1.17</ecNumber>
    </recommendedName>
    <alternativeName>
        <fullName evidence="8">Cob(II)alamin adenosyltransferase</fullName>
    </alternativeName>
    <alternativeName>
        <fullName evidence="8">Cob(II)yrinic acid a,c-diamide adenosyltransferase</fullName>
    </alternativeName>
</protein>
<dbReference type="EMBL" id="VWNA01000001">
    <property type="protein sequence ID" value="MQT11190.1"/>
    <property type="molecule type" value="Genomic_DNA"/>
</dbReference>
<dbReference type="InterPro" id="IPR027417">
    <property type="entry name" value="P-loop_NTPase"/>
</dbReference>
<comment type="catalytic activity">
    <reaction evidence="6 8">
        <text>2 cob(II)yrinate a,c diamide + reduced [electron-transfer flavoprotein] + 2 ATP = 2 adenosylcob(III)yrinate a,c-diamide + 2 triphosphate + oxidized [electron-transfer flavoprotein] + 3 H(+)</text>
        <dbReference type="Rhea" id="RHEA:11528"/>
        <dbReference type="Rhea" id="RHEA-COMP:10685"/>
        <dbReference type="Rhea" id="RHEA-COMP:10686"/>
        <dbReference type="ChEBI" id="CHEBI:15378"/>
        <dbReference type="ChEBI" id="CHEBI:18036"/>
        <dbReference type="ChEBI" id="CHEBI:30616"/>
        <dbReference type="ChEBI" id="CHEBI:57692"/>
        <dbReference type="ChEBI" id="CHEBI:58307"/>
        <dbReference type="ChEBI" id="CHEBI:58503"/>
        <dbReference type="ChEBI" id="CHEBI:58537"/>
        <dbReference type="EC" id="2.5.1.17"/>
    </reaction>
</comment>
<keyword evidence="8" id="KW-0169">Cobalamin biosynthesis</keyword>
<evidence type="ECO:0000256" key="8">
    <source>
        <dbReference type="PIRNR" id="PIRNR015617"/>
    </source>
</evidence>
<dbReference type="Pfam" id="PF02572">
    <property type="entry name" value="CobA_CobO_BtuR"/>
    <property type="match status" value="1"/>
</dbReference>
<name>A0A6A7XX85_9HYPH</name>
<keyword evidence="8" id="KW-0547">Nucleotide-binding</keyword>
<keyword evidence="8" id="KW-0067">ATP-binding</keyword>
<evidence type="ECO:0000256" key="3">
    <source>
        <dbReference type="ARBA" id="ARBA00012454"/>
    </source>
</evidence>
<dbReference type="GO" id="GO:0005737">
    <property type="term" value="C:cytoplasm"/>
    <property type="evidence" value="ECO:0007669"/>
    <property type="project" value="UniProtKB-SubCell"/>
</dbReference>
<comment type="function">
    <text evidence="5 8">Required for both de novo synthesis of the corrin ring for the assimilation of exogenous corrinoids. Participates in the adenosylation of a variety of incomplete and complete corrinoids.</text>
</comment>
<evidence type="ECO:0000256" key="2">
    <source>
        <dbReference type="ARBA" id="ARBA00007487"/>
    </source>
</evidence>
<evidence type="ECO:0000313" key="10">
    <source>
        <dbReference type="EMBL" id="MQT11190.1"/>
    </source>
</evidence>
<dbReference type="NCBIfam" id="TIGR00708">
    <property type="entry name" value="cobA"/>
    <property type="match status" value="1"/>
</dbReference>
<dbReference type="PANTHER" id="PTHR46638">
    <property type="entry name" value="CORRINOID ADENOSYLTRANSFERASE"/>
    <property type="match status" value="1"/>
</dbReference>
<dbReference type="NCBIfam" id="NF004637">
    <property type="entry name" value="PRK05986.1"/>
    <property type="match status" value="1"/>
</dbReference>
<evidence type="ECO:0000256" key="6">
    <source>
        <dbReference type="ARBA" id="ARBA00048555"/>
    </source>
</evidence>
<dbReference type="InterPro" id="IPR003724">
    <property type="entry name" value="CblAdoTrfase_CobA"/>
</dbReference>
<accession>A0A6A7XX85</accession>
<reference evidence="10 11" key="1">
    <citation type="submission" date="2019-09" db="EMBL/GenBank/DDBJ databases">
        <title>Segnochrobactrum spirostomi gen. nov., sp. nov., isolated from the ciliate Spirostomum cf. yagiui and description of a novel family, Segnochrobactraceae fam. nov. within the order Rhizobiales of the class Alphaproteobacteria.</title>
        <authorList>
            <person name="Akter S."/>
            <person name="Shazib S.U.A."/>
            <person name="Shin M.K."/>
        </authorList>
    </citation>
    <scope>NUCLEOTIDE SEQUENCE [LARGE SCALE GENOMIC DNA]</scope>
    <source>
        <strain evidence="10 11">Sp-1</strain>
    </source>
</reference>
<sequence>MSGEIDPEAAARHKAKMAVRKRVQDAEVAEKTIEKGLLIVHTGPGKGKSTAAFGLALRMLGRGRDVAVVQFIKGAWDTGEQHALTQAFGDRVAWHAMGEGFTWETQDLVRDKAAANRAWETAKALMAEPRFGLVILDEINIALRYDYLDLAEVVAALAARRGDLHVVATGRNAKPDLVAAADLVTEMTAVKHHFAAGVKAQPGIEF</sequence>
<keyword evidence="4 8" id="KW-0627">Porphyrin biosynthesis</keyword>
<dbReference type="AlphaFoldDB" id="A0A6A7XX85"/>
<evidence type="ECO:0000256" key="5">
    <source>
        <dbReference type="ARBA" id="ARBA00024929"/>
    </source>
</evidence>
<evidence type="ECO:0000259" key="9">
    <source>
        <dbReference type="Pfam" id="PF12557"/>
    </source>
</evidence>
<dbReference type="GO" id="GO:0008817">
    <property type="term" value="F:corrinoid adenosyltransferase activity"/>
    <property type="evidence" value="ECO:0007669"/>
    <property type="project" value="UniProtKB-UniRule"/>
</dbReference>
<comment type="catalytic activity">
    <reaction evidence="7 8">
        <text>2 cob(II)alamin + reduced [electron-transfer flavoprotein] + 2 ATP = 2 adenosylcob(III)alamin + 2 triphosphate + oxidized [electron-transfer flavoprotein] + 3 H(+)</text>
        <dbReference type="Rhea" id="RHEA:28671"/>
        <dbReference type="Rhea" id="RHEA-COMP:10685"/>
        <dbReference type="Rhea" id="RHEA-COMP:10686"/>
        <dbReference type="ChEBI" id="CHEBI:15378"/>
        <dbReference type="ChEBI" id="CHEBI:16304"/>
        <dbReference type="ChEBI" id="CHEBI:18036"/>
        <dbReference type="ChEBI" id="CHEBI:18408"/>
        <dbReference type="ChEBI" id="CHEBI:30616"/>
        <dbReference type="ChEBI" id="CHEBI:57692"/>
        <dbReference type="ChEBI" id="CHEBI:58307"/>
        <dbReference type="EC" id="2.5.1.17"/>
    </reaction>
</comment>
<dbReference type="PANTHER" id="PTHR46638:SF1">
    <property type="entry name" value="CORRINOID ADENOSYLTRANSFERASE"/>
    <property type="match status" value="1"/>
</dbReference>
<proteinExistence type="inferred from homology"/>